<comment type="caution">
    <text evidence="2">The sequence shown here is derived from an EMBL/GenBank/DDBJ whole genome shotgun (WGS) entry which is preliminary data.</text>
</comment>
<dbReference type="InterPro" id="IPR012296">
    <property type="entry name" value="Nuclease_put_TT1808"/>
</dbReference>
<dbReference type="InterPro" id="IPR011335">
    <property type="entry name" value="Restrct_endonuc-II-like"/>
</dbReference>
<dbReference type="EMBL" id="JACJQY010000040">
    <property type="protein sequence ID" value="MBD2319051.1"/>
    <property type="molecule type" value="Genomic_DNA"/>
</dbReference>
<sequence length="221" mass="25582">MTTTPLPLKPEIATTNISNASNAVLKNISWQTYQAMLADMGDHRSIRLAYDLGTLEIKMPLEFHEAINRLLERIIVTLTEELELDIKSFGSTTFNRKDLEVGVEPDSCFYIQNAHLVRRFQIDIEKDPAPDLVVEVDVHSSSIRRLDIYKQLGVPEIWRYTRTGIKIYNLRDSEYVEQEYSVTFPIMSGEVLDRFLALSESTDDNKLIREFRAWLKQRLGQ</sequence>
<accession>A0ABR8CH15</accession>
<evidence type="ECO:0000259" key="1">
    <source>
        <dbReference type="Pfam" id="PF05685"/>
    </source>
</evidence>
<dbReference type="PANTHER" id="PTHR47152:SF2">
    <property type="entry name" value="SLR2084 PROTEIN"/>
    <property type="match status" value="1"/>
</dbReference>
<proteinExistence type="predicted"/>
<reference evidence="2 3" key="1">
    <citation type="journal article" date="2020" name="ISME J.">
        <title>Comparative genomics reveals insights into cyanobacterial evolution and habitat adaptation.</title>
        <authorList>
            <person name="Chen M.Y."/>
            <person name="Teng W.K."/>
            <person name="Zhao L."/>
            <person name="Hu C.X."/>
            <person name="Zhou Y.K."/>
            <person name="Han B.P."/>
            <person name="Song L.R."/>
            <person name="Shu W.S."/>
        </authorList>
    </citation>
    <scope>NUCLEOTIDE SEQUENCE [LARGE SCALE GENOMIC DNA]</scope>
    <source>
        <strain evidence="2 3">FACHB-1050</strain>
    </source>
</reference>
<dbReference type="Proteomes" id="UP000618445">
    <property type="component" value="Unassembled WGS sequence"/>
</dbReference>
<organism evidence="2 3">
    <name type="scientific">Phormidium tenue FACHB-1050</name>
    <dbReference type="NCBI Taxonomy" id="2692857"/>
    <lineage>
        <taxon>Bacteria</taxon>
        <taxon>Bacillati</taxon>
        <taxon>Cyanobacteriota</taxon>
        <taxon>Cyanophyceae</taxon>
        <taxon>Oscillatoriophycideae</taxon>
        <taxon>Oscillatoriales</taxon>
        <taxon>Oscillatoriaceae</taxon>
        <taxon>Phormidium</taxon>
    </lineage>
</organism>
<keyword evidence="2" id="KW-0255">Endonuclease</keyword>
<protein>
    <submittedName>
        <fullName evidence="2">Uma2 family endonuclease</fullName>
    </submittedName>
</protein>
<feature type="domain" description="Putative restriction endonuclease" evidence="1">
    <location>
        <begin position="30"/>
        <end position="186"/>
    </location>
</feature>
<dbReference type="Pfam" id="PF05685">
    <property type="entry name" value="Uma2"/>
    <property type="match status" value="1"/>
</dbReference>
<keyword evidence="2" id="KW-0378">Hydrolase</keyword>
<keyword evidence="2" id="KW-0540">Nuclease</keyword>
<dbReference type="SUPFAM" id="SSF52980">
    <property type="entry name" value="Restriction endonuclease-like"/>
    <property type="match status" value="1"/>
</dbReference>
<dbReference type="RefSeq" id="WP_190580644.1">
    <property type="nucleotide sequence ID" value="NZ_CAWPQU010000035.1"/>
</dbReference>
<name>A0ABR8CH15_9CYAN</name>
<evidence type="ECO:0000313" key="2">
    <source>
        <dbReference type="EMBL" id="MBD2319051.1"/>
    </source>
</evidence>
<evidence type="ECO:0000313" key="3">
    <source>
        <dbReference type="Proteomes" id="UP000618445"/>
    </source>
</evidence>
<dbReference type="CDD" id="cd06260">
    <property type="entry name" value="DUF820-like"/>
    <property type="match status" value="1"/>
</dbReference>
<dbReference type="Gene3D" id="3.90.1570.10">
    <property type="entry name" value="tt1808, chain A"/>
    <property type="match status" value="1"/>
</dbReference>
<dbReference type="PANTHER" id="PTHR47152">
    <property type="entry name" value="SLR2084 PROTEIN-RELATED"/>
    <property type="match status" value="1"/>
</dbReference>
<dbReference type="InterPro" id="IPR008538">
    <property type="entry name" value="Uma2"/>
</dbReference>
<dbReference type="GO" id="GO:0004519">
    <property type="term" value="F:endonuclease activity"/>
    <property type="evidence" value="ECO:0007669"/>
    <property type="project" value="UniProtKB-KW"/>
</dbReference>
<gene>
    <name evidence="2" type="ORF">H6G05_19660</name>
</gene>
<keyword evidence="3" id="KW-1185">Reference proteome</keyword>